<organism evidence="1 2">
    <name type="scientific">Panagrolaimus davidi</name>
    <dbReference type="NCBI Taxonomy" id="227884"/>
    <lineage>
        <taxon>Eukaryota</taxon>
        <taxon>Metazoa</taxon>
        <taxon>Ecdysozoa</taxon>
        <taxon>Nematoda</taxon>
        <taxon>Chromadorea</taxon>
        <taxon>Rhabditida</taxon>
        <taxon>Tylenchina</taxon>
        <taxon>Panagrolaimomorpha</taxon>
        <taxon>Panagrolaimoidea</taxon>
        <taxon>Panagrolaimidae</taxon>
        <taxon>Panagrolaimus</taxon>
    </lineage>
</organism>
<proteinExistence type="predicted"/>
<name>A0A914QLB4_9BILA</name>
<dbReference type="WBParaSite" id="PDA_v2.g4460.t1">
    <property type="protein sequence ID" value="PDA_v2.g4460.t1"/>
    <property type="gene ID" value="PDA_v2.g4460"/>
</dbReference>
<dbReference type="AlphaFoldDB" id="A0A914QLB4"/>
<sequence>MVFHVGIAPLCGEMAIYNTTNLRTKIYDFREVGINNGELIEGMYKRIKSIAKGELGYAGICLGSSYGNEIRQKFIKHGLECGFKKIEIIDWETQMYLNAISQSGYQPKNGDTICVLNGKLCHFWEKCNGKSEYRGSANGIFNDKTEIDKSDFIKDPNVIIFEAEDENQSDTIEKIFPQCLAAFYENNESMGALIKARLMANDNENALDFDFCPKLDRNLSVKVGERKIMEFEASTLLPLKKSIKLKVEENESIFSVVFGYFNDRILDAIKLPINKEIDLSVEIDTNGIVFVKF</sequence>
<reference evidence="2" key="1">
    <citation type="submission" date="2022-11" db="UniProtKB">
        <authorList>
            <consortium name="WormBaseParasite"/>
        </authorList>
    </citation>
    <scope>IDENTIFICATION</scope>
</reference>
<keyword evidence="1" id="KW-1185">Reference proteome</keyword>
<accession>A0A914QLB4</accession>
<protein>
    <submittedName>
        <fullName evidence="2">Uncharacterized protein</fullName>
    </submittedName>
</protein>
<evidence type="ECO:0000313" key="2">
    <source>
        <dbReference type="WBParaSite" id="PDA_v2.g4460.t1"/>
    </source>
</evidence>
<evidence type="ECO:0000313" key="1">
    <source>
        <dbReference type="Proteomes" id="UP000887578"/>
    </source>
</evidence>
<dbReference type="Proteomes" id="UP000887578">
    <property type="component" value="Unplaced"/>
</dbReference>